<protein>
    <submittedName>
        <fullName evidence="2">Uncharacterized protein</fullName>
    </submittedName>
</protein>
<sequence length="149" mass="16018">MWKQDRTARTTDTPLTPESGEPAESGATGGSDDIASIGQTVRPWALQALIAAYGGDTHRLLTDLADLVEASVAYVDRLTVEAHLERPLSDDEWSAVAAQFTAMAFDEHVGDAGTVRTDWIDDRLHRAGVPGRTLHATGKSGPSRPSRPR</sequence>
<reference evidence="3" key="1">
    <citation type="journal article" date="2019" name="Int. J. Syst. Evol. Microbiol.">
        <title>The Global Catalogue of Microorganisms (GCM) 10K type strain sequencing project: providing services to taxonomists for standard genome sequencing and annotation.</title>
        <authorList>
            <consortium name="The Broad Institute Genomics Platform"/>
            <consortium name="The Broad Institute Genome Sequencing Center for Infectious Disease"/>
            <person name="Wu L."/>
            <person name="Ma J."/>
        </authorList>
    </citation>
    <scope>NUCLEOTIDE SEQUENCE [LARGE SCALE GENOMIC DNA]</scope>
    <source>
        <strain evidence="3">JCM 3338</strain>
    </source>
</reference>
<dbReference type="EMBL" id="JBHUHP010000017">
    <property type="protein sequence ID" value="MFD2093355.1"/>
    <property type="molecule type" value="Genomic_DNA"/>
</dbReference>
<feature type="region of interest" description="Disordered" evidence="1">
    <location>
        <begin position="1"/>
        <end position="34"/>
    </location>
</feature>
<evidence type="ECO:0000313" key="2">
    <source>
        <dbReference type="EMBL" id="MFD2093355.1"/>
    </source>
</evidence>
<feature type="region of interest" description="Disordered" evidence="1">
    <location>
        <begin position="130"/>
        <end position="149"/>
    </location>
</feature>
<dbReference type="RefSeq" id="WP_376878819.1">
    <property type="nucleotide sequence ID" value="NZ_JBHUHP010000017.1"/>
</dbReference>
<gene>
    <name evidence="2" type="ORF">ACFSHS_17490</name>
</gene>
<comment type="caution">
    <text evidence="2">The sequence shown here is derived from an EMBL/GenBank/DDBJ whole genome shotgun (WGS) entry which is preliminary data.</text>
</comment>
<keyword evidence="3" id="KW-1185">Reference proteome</keyword>
<organism evidence="2 3">
    <name type="scientific">Blastococcus deserti</name>
    <dbReference type="NCBI Taxonomy" id="2259033"/>
    <lineage>
        <taxon>Bacteria</taxon>
        <taxon>Bacillati</taxon>
        <taxon>Actinomycetota</taxon>
        <taxon>Actinomycetes</taxon>
        <taxon>Geodermatophilales</taxon>
        <taxon>Geodermatophilaceae</taxon>
        <taxon>Blastococcus</taxon>
    </lineage>
</organism>
<evidence type="ECO:0000256" key="1">
    <source>
        <dbReference type="SAM" id="MobiDB-lite"/>
    </source>
</evidence>
<name>A0ABW4XFB6_9ACTN</name>
<accession>A0ABW4XFB6</accession>
<evidence type="ECO:0000313" key="3">
    <source>
        <dbReference type="Proteomes" id="UP001597402"/>
    </source>
</evidence>
<proteinExistence type="predicted"/>
<dbReference type="Proteomes" id="UP001597402">
    <property type="component" value="Unassembled WGS sequence"/>
</dbReference>